<evidence type="ECO:0000256" key="2">
    <source>
        <dbReference type="SAM" id="MobiDB-lite"/>
    </source>
</evidence>
<comment type="caution">
    <text evidence="4">The sequence shown here is derived from an EMBL/GenBank/DDBJ whole genome shotgun (WGS) entry which is preliminary data.</text>
</comment>
<dbReference type="PANTHER" id="PTHR36055">
    <property type="entry name" value="C2H2-LIKE ZINC FINGER PROTEIN"/>
    <property type="match status" value="1"/>
</dbReference>
<keyword evidence="1" id="KW-0862">Zinc</keyword>
<keyword evidence="5" id="KW-1185">Reference proteome</keyword>
<proteinExistence type="predicted"/>
<feature type="region of interest" description="Disordered" evidence="2">
    <location>
        <begin position="695"/>
        <end position="731"/>
    </location>
</feature>
<feature type="compositionally biased region" description="Low complexity" evidence="2">
    <location>
        <begin position="641"/>
        <end position="658"/>
    </location>
</feature>
<dbReference type="PANTHER" id="PTHR36055:SF1">
    <property type="entry name" value="C2H2-LIKE ZINC FINGER PROTEIN"/>
    <property type="match status" value="1"/>
</dbReference>
<dbReference type="SMART" id="SM00355">
    <property type="entry name" value="ZnF_C2H2"/>
    <property type="match status" value="1"/>
</dbReference>
<dbReference type="PROSITE" id="PS00028">
    <property type="entry name" value="ZINC_FINGER_C2H2_1"/>
    <property type="match status" value="1"/>
</dbReference>
<dbReference type="PROSITE" id="PS50157">
    <property type="entry name" value="ZINC_FINGER_C2H2_2"/>
    <property type="match status" value="1"/>
</dbReference>
<organism evidence="4 5">
    <name type="scientific">Rhododendron griersonianum</name>
    <dbReference type="NCBI Taxonomy" id="479676"/>
    <lineage>
        <taxon>Eukaryota</taxon>
        <taxon>Viridiplantae</taxon>
        <taxon>Streptophyta</taxon>
        <taxon>Embryophyta</taxon>
        <taxon>Tracheophyta</taxon>
        <taxon>Spermatophyta</taxon>
        <taxon>Magnoliopsida</taxon>
        <taxon>eudicotyledons</taxon>
        <taxon>Gunneridae</taxon>
        <taxon>Pentapetalae</taxon>
        <taxon>asterids</taxon>
        <taxon>Ericales</taxon>
        <taxon>Ericaceae</taxon>
        <taxon>Ericoideae</taxon>
        <taxon>Rhodoreae</taxon>
        <taxon>Rhododendron</taxon>
    </lineage>
</organism>
<accession>A0AAV6L0J4</accession>
<protein>
    <recommendedName>
        <fullName evidence="3">C2H2-type domain-containing protein</fullName>
    </recommendedName>
</protein>
<feature type="compositionally biased region" description="Basic and acidic residues" evidence="2">
    <location>
        <begin position="615"/>
        <end position="635"/>
    </location>
</feature>
<name>A0AAV6L0J4_9ERIC</name>
<feature type="region of interest" description="Disordered" evidence="2">
    <location>
        <begin position="1"/>
        <end position="22"/>
    </location>
</feature>
<evidence type="ECO:0000256" key="1">
    <source>
        <dbReference type="PROSITE-ProRule" id="PRU00042"/>
    </source>
</evidence>
<keyword evidence="1" id="KW-0863">Zinc-finger</keyword>
<dbReference type="GO" id="GO:0008270">
    <property type="term" value="F:zinc ion binding"/>
    <property type="evidence" value="ECO:0007669"/>
    <property type="project" value="UniProtKB-KW"/>
</dbReference>
<evidence type="ECO:0000259" key="3">
    <source>
        <dbReference type="PROSITE" id="PS50157"/>
    </source>
</evidence>
<evidence type="ECO:0000313" key="4">
    <source>
        <dbReference type="EMBL" id="KAG5558613.1"/>
    </source>
</evidence>
<keyword evidence="1" id="KW-0479">Metal-binding</keyword>
<dbReference type="EMBL" id="JACTNZ010000003">
    <property type="protein sequence ID" value="KAG5558613.1"/>
    <property type="molecule type" value="Genomic_DNA"/>
</dbReference>
<dbReference type="AlphaFoldDB" id="A0AAV6L0J4"/>
<feature type="domain" description="C2H2-type" evidence="3">
    <location>
        <begin position="102"/>
        <end position="124"/>
    </location>
</feature>
<reference evidence="4" key="1">
    <citation type="submission" date="2020-08" db="EMBL/GenBank/DDBJ databases">
        <title>Plant Genome Project.</title>
        <authorList>
            <person name="Zhang R.-G."/>
        </authorList>
    </citation>
    <scope>NUCLEOTIDE SEQUENCE</scope>
    <source>
        <strain evidence="4">WSP0</strain>
        <tissue evidence="4">Leaf</tissue>
    </source>
</reference>
<dbReference type="InterPro" id="IPR013087">
    <property type="entry name" value="Znf_C2H2_type"/>
</dbReference>
<feature type="region of interest" description="Disordered" evidence="2">
    <location>
        <begin position="615"/>
        <end position="660"/>
    </location>
</feature>
<dbReference type="Proteomes" id="UP000823749">
    <property type="component" value="Chromosome 3"/>
</dbReference>
<evidence type="ECO:0000313" key="5">
    <source>
        <dbReference type="Proteomes" id="UP000823749"/>
    </source>
</evidence>
<gene>
    <name evidence="4" type="ORF">RHGRI_008529</name>
</gene>
<sequence>MPVAKLRGSSTPDAMKSEEGNDSLDTYVRQAVGKEPFLSFSRTGDSPVQWIQLLHALDQQGTSKFSCWLTWLLKPLASLERVCQISDLPGWPLLSPLKIQMQKCDKCSREFCSPINYRRHIRVHRRSLNVDKESHKSRDLLGAFWDKVNIFPVAMSFPYKCDAHIFGFIQLSLDEVKEVMSFKDVTLEEVPGSSIIKSLTSLIRKPGFCTLPQLYLKAGSALLDIIQSRPSRLPVSSHELFSILDDASERTFLCAGTAESMQKYVFDGEAGKIGLEMKNLIACTSFLVEQKLRDEILLKLLEQFDIFTHRINALESRPSQRKVMNNQRMKSKKDLIDESKRVGGVPQLKKVCTQNSTCSKEGQDENQTKVKDGQIFKDEKALIEDSKEPQQSLVIVREETQVRSNESVGYAGELKQPAKSKNSMPLQVDVFLPHSNVTPMESSIECLHTHCKQQATPNVSLRGVEVDSKESDAHCGEVSEVVEDSTTDLEVEEVLEMVAGEMKETVASLEFDVPFQMRKFLRQSSSTVAKEFPIELHLVDQVNSSDHGKPKGPPTVDVIKKEVNVKLQEGNVTTREMGPTIDFVIPDKFKDPHVESKASLQAELLERKRLRKLRQKEQKVKEQANGEKVDLKDITDDVLDSPPSAEISSPSVESESSSNALEITAEHVPSPFEPVQTWSAEEDEDAEAQFGFSHEHLDSGTFPNAERRTVHGNGRRSKWQMPKSQRFGRNGFYSTQNPQVLKLEHMQKHATPGDPRAAPIVSGNKVWTRKPKTENEGKNLKSILLTEDVAQTDQHKNSEVMIGSISVTLGNCTAQQQGDDLIEAQEHAISKPTKTDSVQGGTQSTVKLWRPVSRHEARGPMPAQNGFAESKEDVIAGGKCNNDRMVPSETCLRSCASGENGADSHPLVDGSAHSEGSLFSSNAAKAFLAQRWKEAIAADHVKLVLSAESEPPGCPDNGNDGEVVKTSSDHRRSILGNAENVVANVGPFESKATDAVKAKFRIKPEKGVTIKYIPKQRAVT</sequence>